<feature type="transmembrane region" description="Helical" evidence="10">
    <location>
        <begin position="5"/>
        <end position="25"/>
    </location>
</feature>
<dbReference type="EC" id="3.1.-.-" evidence="10"/>
<dbReference type="InParanoid" id="K5XA14"/>
<evidence type="ECO:0000259" key="13">
    <source>
        <dbReference type="Pfam" id="PF25140"/>
    </source>
</evidence>
<dbReference type="InterPro" id="IPR056824">
    <property type="entry name" value="PGAP1_TMD"/>
</dbReference>
<keyword evidence="4 10" id="KW-0812">Transmembrane</keyword>
<comment type="subcellular location">
    <subcellularLocation>
        <location evidence="1">Endoplasmic reticulum membrane</location>
        <topology evidence="1">Multi-pass membrane protein</topology>
    </subcellularLocation>
</comment>
<sequence length="927" mass="101554">MTSRLLVYLVSIVSLCIVTSVYYAAIDTIKILSPQGCRMSWMSPSYLLQSGFDRTWTPLAERYSLWLYREVGWEGHELHGAPVLFIPGNAGSSHQVRSIASSATRQYYSNPHQVAYEFRGKPLKALDSGSVEFNEDLSAFHGTTLDTQRIYTLRVIDYILSLYPPDTPIIIMGHSMGGVVALSVLPHPRVSAIITMSTPYTLPPARFDRRIDHIYSTNEKILMSEPTPVLSLCGGATDLMIPSESCILPEAHAWANGSKPYRRTIFSSALEGSWTGIGHREMVWCHQVRWRVARAALQLGATSTSTERAAVLDTWLHDGQTLPFGYPSSAPPLSLEAAEFLPVDLRLELRNPAGSRTYVLPVPGSSPPGQKFLLYVSQGSIPPTAPHNPLPLHVSIYSCDSRDTCQPLQPSILKLMPSPQPGRPFPVPDEGSDESEGVVVFEAELPLSCSNVAVKMEYADGRGWVVGDFVSKDPFIARTATFSPFLSHVSLGWSPSQLKSAIQLPNLLSNALVVYKLTAILSSGCTEALLRPLLQHTSHPTETHYFPLGPSSRILLHTHASAPFVTSAYTHGVNLTIYSTGENACAVEDLALSVDLWATFGRWGTRYAAPAASWAVGVVAILLFDAWRTAETTGIMPSAGSSLTTFTCARLPILLLLALLTSFIPLPVGVLLGNRGEWLLAPIAPLLLLTVTGLVAISWTMVLALMWPLKTLTRRFPSRPSMVAARRTSSMASFGLICLLIFLLVPWQVGFLGCWIYHLYSCASAKSVHAVSEAVAIPLMTRDDEGDRPNDEQAPLPAQLPATTQDRSAQNERELLLLLMTWLLPLVAPVLAVWVRTLFTAGLTTPFNGDHNVLYVAPFLVLVDPGWGMKWMWTWTWRGQAVGPKARWTMLTLAVVAFVWGPRYTYVVFEVASAVLGVGVIASLMRG</sequence>
<accession>K5XA14</accession>
<evidence type="ECO:0000256" key="2">
    <source>
        <dbReference type="ARBA" id="ARBA00006931"/>
    </source>
</evidence>
<proteinExistence type="inferred from homology"/>
<evidence type="ECO:0000256" key="1">
    <source>
        <dbReference type="ARBA" id="ARBA00004477"/>
    </source>
</evidence>
<dbReference type="KEGG" id="pco:PHACADRAFT_85765"/>
<evidence type="ECO:0000256" key="11">
    <source>
        <dbReference type="SAM" id="MobiDB-lite"/>
    </source>
</evidence>
<feature type="transmembrane region" description="Helical" evidence="10">
    <location>
        <begin position="686"/>
        <end position="709"/>
    </location>
</feature>
<evidence type="ECO:0000313" key="15">
    <source>
        <dbReference type="Proteomes" id="UP000008370"/>
    </source>
</evidence>
<dbReference type="GO" id="GO:0005789">
    <property type="term" value="C:endoplasmic reticulum membrane"/>
    <property type="evidence" value="ECO:0007669"/>
    <property type="project" value="UniProtKB-SubCell"/>
</dbReference>
<comment type="similarity">
    <text evidence="2 10">Belongs to the GPI inositol-deacylase family.</text>
</comment>
<dbReference type="SUPFAM" id="SSF53474">
    <property type="entry name" value="alpha/beta-Hydrolases"/>
    <property type="match status" value="1"/>
</dbReference>
<dbReference type="InterPro" id="IPR039529">
    <property type="entry name" value="PGAP1/BST1"/>
</dbReference>
<dbReference type="GO" id="GO:0015031">
    <property type="term" value="P:protein transport"/>
    <property type="evidence" value="ECO:0007669"/>
    <property type="project" value="UniProtKB-KW"/>
</dbReference>
<dbReference type="GO" id="GO:0006888">
    <property type="term" value="P:endoplasmic reticulum to Golgi vesicle-mediated transport"/>
    <property type="evidence" value="ECO:0007669"/>
    <property type="project" value="TreeGrafter"/>
</dbReference>
<dbReference type="Gene3D" id="3.40.50.1820">
    <property type="entry name" value="alpha/beta hydrolase"/>
    <property type="match status" value="1"/>
</dbReference>
<dbReference type="PANTHER" id="PTHR15495">
    <property type="entry name" value="NEGATIVE REGULATOR OF VESICLE FORMATION-RELATED"/>
    <property type="match status" value="1"/>
</dbReference>
<keyword evidence="6 10" id="KW-0256">Endoplasmic reticulum</keyword>
<dbReference type="PANTHER" id="PTHR15495:SF7">
    <property type="entry name" value="GPI INOSITOL-DEACYLASE"/>
    <property type="match status" value="1"/>
</dbReference>
<dbReference type="Proteomes" id="UP000008370">
    <property type="component" value="Unassembled WGS sequence"/>
</dbReference>
<organism evidence="14 15">
    <name type="scientific">Phanerochaete carnosa (strain HHB-10118-sp)</name>
    <name type="common">White-rot fungus</name>
    <name type="synonym">Peniophora carnosa</name>
    <dbReference type="NCBI Taxonomy" id="650164"/>
    <lineage>
        <taxon>Eukaryota</taxon>
        <taxon>Fungi</taxon>
        <taxon>Dikarya</taxon>
        <taxon>Basidiomycota</taxon>
        <taxon>Agaricomycotina</taxon>
        <taxon>Agaricomycetes</taxon>
        <taxon>Polyporales</taxon>
        <taxon>Phanerochaetaceae</taxon>
        <taxon>Phanerochaete</taxon>
    </lineage>
</organism>
<evidence type="ECO:0000256" key="7">
    <source>
        <dbReference type="ARBA" id="ARBA00022927"/>
    </source>
</evidence>
<dbReference type="HOGENOM" id="CLU_006103_0_0_1"/>
<reference evidence="14 15" key="1">
    <citation type="journal article" date="2012" name="BMC Genomics">
        <title>Comparative genomics of the white-rot fungi, Phanerochaete carnosa and P. chrysosporium, to elucidate the genetic basis of the distinct wood types they colonize.</title>
        <authorList>
            <person name="Suzuki H."/>
            <person name="MacDonald J."/>
            <person name="Syed K."/>
            <person name="Salamov A."/>
            <person name="Hori C."/>
            <person name="Aerts A."/>
            <person name="Henrissat B."/>
            <person name="Wiebenga A."/>
            <person name="vanKuyk P.A."/>
            <person name="Barry K."/>
            <person name="Lindquist E."/>
            <person name="LaButti K."/>
            <person name="Lapidus A."/>
            <person name="Lucas S."/>
            <person name="Coutinho P."/>
            <person name="Gong Y."/>
            <person name="Samejima M."/>
            <person name="Mahadevan R."/>
            <person name="Abou-Zaid M."/>
            <person name="de Vries R.P."/>
            <person name="Igarashi K."/>
            <person name="Yadav J.S."/>
            <person name="Grigoriev I.V."/>
            <person name="Master E.R."/>
        </authorList>
    </citation>
    <scope>NUCLEOTIDE SEQUENCE [LARGE SCALE GENOMIC DNA]</scope>
    <source>
        <strain evidence="14 15">HHB-10118-sp</strain>
    </source>
</reference>
<feature type="region of interest" description="Disordered" evidence="11">
    <location>
        <begin position="785"/>
        <end position="807"/>
    </location>
</feature>
<dbReference type="GO" id="GO:0050185">
    <property type="term" value="F:phosphatidylinositol deacylase activity"/>
    <property type="evidence" value="ECO:0007669"/>
    <property type="project" value="TreeGrafter"/>
</dbReference>
<evidence type="ECO:0000256" key="4">
    <source>
        <dbReference type="ARBA" id="ARBA00022692"/>
    </source>
</evidence>
<keyword evidence="3 10" id="KW-0813">Transport</keyword>
<dbReference type="Pfam" id="PF25140">
    <property type="entry name" value="PGAP1_TMD"/>
    <property type="match status" value="1"/>
</dbReference>
<dbReference type="Pfam" id="PF07819">
    <property type="entry name" value="PGAP1"/>
    <property type="match status" value="1"/>
</dbReference>
<feature type="transmembrane region" description="Helical" evidence="10">
    <location>
        <begin position="815"/>
        <end position="835"/>
    </location>
</feature>
<dbReference type="GO" id="GO:0006505">
    <property type="term" value="P:GPI anchor metabolic process"/>
    <property type="evidence" value="ECO:0007669"/>
    <property type="project" value="TreeGrafter"/>
</dbReference>
<protein>
    <recommendedName>
        <fullName evidence="10">GPI inositol-deacylase</fullName>
        <ecNumber evidence="10">3.1.-.-</ecNumber>
    </recommendedName>
</protein>
<dbReference type="STRING" id="650164.K5XA14"/>
<dbReference type="AlphaFoldDB" id="K5XA14"/>
<evidence type="ECO:0000313" key="14">
    <source>
        <dbReference type="EMBL" id="EKM59762.1"/>
    </source>
</evidence>
<comment type="function">
    <text evidence="10">Involved in inositol deacylation of GPI-anchored proteins which plays important roles in the quality control and ER-associated degradation of GPI-anchored proteins.</text>
</comment>
<dbReference type="InterPro" id="IPR029058">
    <property type="entry name" value="AB_hydrolase_fold"/>
</dbReference>
<dbReference type="OrthoDB" id="348976at2759"/>
<keyword evidence="9 10" id="KW-0472">Membrane</keyword>
<keyword evidence="5 10" id="KW-0378">Hydrolase</keyword>
<evidence type="ECO:0000259" key="12">
    <source>
        <dbReference type="Pfam" id="PF07819"/>
    </source>
</evidence>
<dbReference type="RefSeq" id="XP_007392318.1">
    <property type="nucleotide sequence ID" value="XM_007392256.1"/>
</dbReference>
<dbReference type="GeneID" id="18920512"/>
<evidence type="ECO:0000256" key="9">
    <source>
        <dbReference type="ARBA" id="ARBA00023136"/>
    </source>
</evidence>
<gene>
    <name evidence="14" type="ORF">PHACADRAFT_85765</name>
</gene>
<feature type="transmembrane region" description="Helical" evidence="10">
    <location>
        <begin position="729"/>
        <end position="757"/>
    </location>
</feature>
<keyword evidence="8 10" id="KW-1133">Transmembrane helix</keyword>
<dbReference type="InterPro" id="IPR012908">
    <property type="entry name" value="PGAP1-ab_dom-like"/>
</dbReference>
<evidence type="ECO:0000256" key="3">
    <source>
        <dbReference type="ARBA" id="ARBA00022448"/>
    </source>
</evidence>
<keyword evidence="15" id="KW-1185">Reference proteome</keyword>
<evidence type="ECO:0000256" key="6">
    <source>
        <dbReference type="ARBA" id="ARBA00022824"/>
    </source>
</evidence>
<feature type="domain" description="GPI inositol-deacylase transmembrane" evidence="13">
    <location>
        <begin position="613"/>
        <end position="920"/>
    </location>
</feature>
<dbReference type="EMBL" id="JH930469">
    <property type="protein sequence ID" value="EKM59762.1"/>
    <property type="molecule type" value="Genomic_DNA"/>
</dbReference>
<evidence type="ECO:0000256" key="5">
    <source>
        <dbReference type="ARBA" id="ARBA00022801"/>
    </source>
</evidence>
<evidence type="ECO:0000256" key="10">
    <source>
        <dbReference type="RuleBase" id="RU365011"/>
    </source>
</evidence>
<keyword evidence="7 10" id="KW-0653">Protein transport</keyword>
<evidence type="ECO:0000256" key="8">
    <source>
        <dbReference type="ARBA" id="ARBA00022989"/>
    </source>
</evidence>
<feature type="domain" description="GPI inositol-deacylase PGAP1-like alpha/beta" evidence="12">
    <location>
        <begin position="77"/>
        <end position="297"/>
    </location>
</feature>
<feature type="transmembrane region" description="Helical" evidence="10">
    <location>
        <begin position="855"/>
        <end position="873"/>
    </location>
</feature>
<feature type="transmembrane region" description="Helical" evidence="10">
    <location>
        <begin position="651"/>
        <end position="674"/>
    </location>
</feature>
<feature type="transmembrane region" description="Helical" evidence="10">
    <location>
        <begin position="907"/>
        <end position="925"/>
    </location>
</feature>
<name>K5XA14_PHACS</name>